<dbReference type="AlphaFoldDB" id="A0AAW1YS12"/>
<evidence type="ECO:0008006" key="5">
    <source>
        <dbReference type="Google" id="ProtNLM"/>
    </source>
</evidence>
<keyword evidence="1" id="KW-0175">Coiled coil</keyword>
<gene>
    <name evidence="3" type="ORF">M0R45_006800</name>
</gene>
<feature type="region of interest" description="Disordered" evidence="2">
    <location>
        <begin position="1"/>
        <end position="133"/>
    </location>
</feature>
<dbReference type="EMBL" id="JBEDUW010000001">
    <property type="protein sequence ID" value="KAK9951353.1"/>
    <property type="molecule type" value="Genomic_DNA"/>
</dbReference>
<dbReference type="InterPro" id="IPR004252">
    <property type="entry name" value="Probable_transposase_24"/>
</dbReference>
<dbReference type="PANTHER" id="PTHR33499">
    <property type="entry name" value="OS12G0282400 PROTEIN-RELATED"/>
    <property type="match status" value="1"/>
</dbReference>
<accession>A0AAW1YS12</accession>
<comment type="caution">
    <text evidence="3">The sequence shown here is derived from an EMBL/GenBank/DDBJ whole genome shotgun (WGS) entry which is preliminary data.</text>
</comment>
<evidence type="ECO:0000256" key="1">
    <source>
        <dbReference type="SAM" id="Coils"/>
    </source>
</evidence>
<feature type="compositionally biased region" description="Polar residues" evidence="2">
    <location>
        <begin position="40"/>
        <end position="54"/>
    </location>
</feature>
<name>A0AAW1YS12_RUBAR</name>
<organism evidence="3 4">
    <name type="scientific">Rubus argutus</name>
    <name type="common">Southern blackberry</name>
    <dbReference type="NCBI Taxonomy" id="59490"/>
    <lineage>
        <taxon>Eukaryota</taxon>
        <taxon>Viridiplantae</taxon>
        <taxon>Streptophyta</taxon>
        <taxon>Embryophyta</taxon>
        <taxon>Tracheophyta</taxon>
        <taxon>Spermatophyta</taxon>
        <taxon>Magnoliopsida</taxon>
        <taxon>eudicotyledons</taxon>
        <taxon>Gunneridae</taxon>
        <taxon>Pentapetalae</taxon>
        <taxon>rosids</taxon>
        <taxon>fabids</taxon>
        <taxon>Rosales</taxon>
        <taxon>Rosaceae</taxon>
        <taxon>Rosoideae</taxon>
        <taxon>Rosoideae incertae sedis</taxon>
        <taxon>Rubus</taxon>
    </lineage>
</organism>
<dbReference type="Proteomes" id="UP001457282">
    <property type="component" value="Unassembled WGS sequence"/>
</dbReference>
<protein>
    <recommendedName>
        <fullName evidence="5">Transposase, Ptta/En/Spm, plant</fullName>
    </recommendedName>
</protein>
<evidence type="ECO:0000256" key="2">
    <source>
        <dbReference type="SAM" id="MobiDB-lite"/>
    </source>
</evidence>
<feature type="compositionally biased region" description="Polar residues" evidence="2">
    <location>
        <begin position="16"/>
        <end position="30"/>
    </location>
</feature>
<sequence>MASKGPGCRPRFLHQLRTTAPLVSSTSTTKPFKPKHTHLAPQTTSSAHRSSTSPPRKFARTTKPSNGTIPPLTTDPSTNQPFDTPQTSTNSRTLRSTSSQHELNTFTTEPTQPVQAVEGEDINTSGSNTCKKRGVTRGLELSKRKRAGETVEVNIPAHTLRAVGKNCQMYITDNGCIVRQYAPLQVKGWKELTPKDIAGLIRLHRDKFELSSDPHVDIAIVEDMKRKYYRWRYTLHEIFLSYSSVEEALEHPPTRVAEDDWKFLVDLWQQDKWQKTSEKNKQNRDKSKIPHCSGTKAFSRISEENKNLETGEEPSRIELFKLARFNKKKRRIWKIKKNQPQGDESTEVMSNDQIYDEVLNEFIGHPPRPGYVRGLGAGPKPKKAILAQHTRAEIERATIRADEAEQRANLAEKRSMELAEQLAAVKASASEANMRCIQQDNEIDTLKIVTSRMENALEMIMQKFSSSTN</sequence>
<reference evidence="3 4" key="1">
    <citation type="journal article" date="2023" name="G3 (Bethesda)">
        <title>A chromosome-length genome assembly and annotation of blackberry (Rubus argutus, cv. 'Hillquist').</title>
        <authorList>
            <person name="Bruna T."/>
            <person name="Aryal R."/>
            <person name="Dudchenko O."/>
            <person name="Sargent D.J."/>
            <person name="Mead D."/>
            <person name="Buti M."/>
            <person name="Cavallini A."/>
            <person name="Hytonen T."/>
            <person name="Andres J."/>
            <person name="Pham M."/>
            <person name="Weisz D."/>
            <person name="Mascagni F."/>
            <person name="Usai G."/>
            <person name="Natali L."/>
            <person name="Bassil N."/>
            <person name="Fernandez G.E."/>
            <person name="Lomsadze A."/>
            <person name="Armour M."/>
            <person name="Olukolu B."/>
            <person name="Poorten T."/>
            <person name="Britton C."/>
            <person name="Davik J."/>
            <person name="Ashrafi H."/>
            <person name="Aiden E.L."/>
            <person name="Borodovsky M."/>
            <person name="Worthington M."/>
        </authorList>
    </citation>
    <scope>NUCLEOTIDE SEQUENCE [LARGE SCALE GENOMIC DNA]</scope>
    <source>
        <strain evidence="3">PI 553951</strain>
    </source>
</reference>
<feature type="compositionally biased region" description="Basic and acidic residues" evidence="2">
    <location>
        <begin position="275"/>
        <end position="288"/>
    </location>
</feature>
<evidence type="ECO:0000313" key="4">
    <source>
        <dbReference type="Proteomes" id="UP001457282"/>
    </source>
</evidence>
<evidence type="ECO:0000313" key="3">
    <source>
        <dbReference type="EMBL" id="KAK9951353.1"/>
    </source>
</evidence>
<feature type="compositionally biased region" description="Polar residues" evidence="2">
    <location>
        <begin position="74"/>
        <end position="86"/>
    </location>
</feature>
<dbReference type="Pfam" id="PF03004">
    <property type="entry name" value="Transposase_24"/>
    <property type="match status" value="1"/>
</dbReference>
<feature type="region of interest" description="Disordered" evidence="2">
    <location>
        <begin position="275"/>
        <end position="296"/>
    </location>
</feature>
<feature type="coiled-coil region" evidence="1">
    <location>
        <begin position="387"/>
        <end position="421"/>
    </location>
</feature>
<keyword evidence="4" id="KW-1185">Reference proteome</keyword>
<feature type="compositionally biased region" description="Polar residues" evidence="2">
    <location>
        <begin position="100"/>
        <end position="114"/>
    </location>
</feature>
<dbReference type="PANTHER" id="PTHR33499:SF43">
    <property type="entry name" value="TRANSPOSASE, PTTA_EN_SPM, PLANT"/>
    <property type="match status" value="1"/>
</dbReference>
<proteinExistence type="predicted"/>
<feature type="compositionally biased region" description="Low complexity" evidence="2">
    <location>
        <begin position="87"/>
        <end position="99"/>
    </location>
</feature>